<accession>A0A1G7NPW5</accession>
<name>A0A1G7NPW5_9FIRM</name>
<organism evidence="1 2">
    <name type="scientific">Sporolituus thermophilus DSM 23256</name>
    <dbReference type="NCBI Taxonomy" id="1123285"/>
    <lineage>
        <taxon>Bacteria</taxon>
        <taxon>Bacillati</taxon>
        <taxon>Bacillota</taxon>
        <taxon>Negativicutes</taxon>
        <taxon>Selenomonadales</taxon>
        <taxon>Sporomusaceae</taxon>
        <taxon>Sporolituus</taxon>
    </lineage>
</organism>
<dbReference type="EMBL" id="FNBU01000027">
    <property type="protein sequence ID" value="SDF76128.1"/>
    <property type="molecule type" value="Genomic_DNA"/>
</dbReference>
<dbReference type="Proteomes" id="UP000243333">
    <property type="component" value="Unassembled WGS sequence"/>
</dbReference>
<gene>
    <name evidence="1" type="ORF">SAMN05660235_02660</name>
</gene>
<evidence type="ECO:0000313" key="1">
    <source>
        <dbReference type="EMBL" id="SDF76128.1"/>
    </source>
</evidence>
<reference evidence="2" key="1">
    <citation type="submission" date="2016-10" db="EMBL/GenBank/DDBJ databases">
        <authorList>
            <person name="Varghese N."/>
            <person name="Submissions S."/>
        </authorList>
    </citation>
    <scope>NUCLEOTIDE SEQUENCE [LARGE SCALE GENOMIC DNA]</scope>
    <source>
        <strain evidence="2">DSM 23256</strain>
    </source>
</reference>
<proteinExistence type="predicted"/>
<protein>
    <submittedName>
        <fullName evidence="1">Uncharacterized protein</fullName>
    </submittedName>
</protein>
<dbReference type="AlphaFoldDB" id="A0A1G7NPW5"/>
<dbReference type="STRING" id="1123285.SAMN05660235_02660"/>
<keyword evidence="2" id="KW-1185">Reference proteome</keyword>
<sequence length="176" mass="19969">MVKPVARYSQEDEQISDGVNLLVSLLVRYPEIGTISFAPENNSLKMTFLLSGKLSSSEFVLMKKLLLDSIAAYHDLEGIETFMTDVTYYTYDQVTMVTIYRDVATITKGEIALIITLLRDKLAERLVIDHNEGMLEEDLMAQEELIESMLESMRKQQSAHGLIGIREDGRVLVFNK</sequence>
<evidence type="ECO:0000313" key="2">
    <source>
        <dbReference type="Proteomes" id="UP000243333"/>
    </source>
</evidence>